<name>A0A2I1HNN3_9GLOM</name>
<keyword evidence="1" id="KW-0472">Membrane</keyword>
<evidence type="ECO:0000313" key="2">
    <source>
        <dbReference type="EMBL" id="PKY60498.1"/>
    </source>
</evidence>
<comment type="caution">
    <text evidence="2">The sequence shown here is derived from an EMBL/GenBank/DDBJ whole genome shotgun (WGS) entry which is preliminary data.</text>
</comment>
<feature type="transmembrane region" description="Helical" evidence="1">
    <location>
        <begin position="28"/>
        <end position="49"/>
    </location>
</feature>
<protein>
    <submittedName>
        <fullName evidence="2">Uncharacterized protein</fullName>
    </submittedName>
</protein>
<sequence>MFQWEITSDSTLSITAVPHRKLQFHTKYYIIIFYLTEINALGICVRAIFGL</sequence>
<reference evidence="2 3" key="1">
    <citation type="submission" date="2015-10" db="EMBL/GenBank/DDBJ databases">
        <title>Genome analyses suggest a sexual origin of heterokaryosis in a supposedly ancient asexual fungus.</title>
        <authorList>
            <person name="Ropars J."/>
            <person name="Sedzielewska K."/>
            <person name="Noel J."/>
            <person name="Charron P."/>
            <person name="Farinelli L."/>
            <person name="Marton T."/>
            <person name="Kruger M."/>
            <person name="Pelin A."/>
            <person name="Brachmann A."/>
            <person name="Corradi N."/>
        </authorList>
    </citation>
    <scope>NUCLEOTIDE SEQUENCE [LARGE SCALE GENOMIC DNA]</scope>
    <source>
        <strain evidence="2 3">A4</strain>
    </source>
</reference>
<proteinExistence type="predicted"/>
<dbReference type="Proteomes" id="UP000234323">
    <property type="component" value="Unassembled WGS sequence"/>
</dbReference>
<gene>
    <name evidence="2" type="ORF">RhiirA4_484276</name>
</gene>
<keyword evidence="3" id="KW-1185">Reference proteome</keyword>
<evidence type="ECO:0000313" key="3">
    <source>
        <dbReference type="Proteomes" id="UP000234323"/>
    </source>
</evidence>
<dbReference type="EMBL" id="LLXI01004322">
    <property type="protein sequence ID" value="PKY60498.1"/>
    <property type="molecule type" value="Genomic_DNA"/>
</dbReference>
<keyword evidence="1" id="KW-1133">Transmembrane helix</keyword>
<dbReference type="AlphaFoldDB" id="A0A2I1HNN3"/>
<organism evidence="2 3">
    <name type="scientific">Rhizophagus irregularis</name>
    <dbReference type="NCBI Taxonomy" id="588596"/>
    <lineage>
        <taxon>Eukaryota</taxon>
        <taxon>Fungi</taxon>
        <taxon>Fungi incertae sedis</taxon>
        <taxon>Mucoromycota</taxon>
        <taxon>Glomeromycotina</taxon>
        <taxon>Glomeromycetes</taxon>
        <taxon>Glomerales</taxon>
        <taxon>Glomeraceae</taxon>
        <taxon>Rhizophagus</taxon>
    </lineage>
</organism>
<accession>A0A2I1HNN3</accession>
<evidence type="ECO:0000256" key="1">
    <source>
        <dbReference type="SAM" id="Phobius"/>
    </source>
</evidence>
<keyword evidence="1" id="KW-0812">Transmembrane</keyword>